<dbReference type="Pfam" id="PF02625">
    <property type="entry name" value="XdhC_CoxI"/>
    <property type="match status" value="1"/>
</dbReference>
<protein>
    <submittedName>
        <fullName evidence="3">Xanthine dehydrogenase</fullName>
    </submittedName>
</protein>
<feature type="domain" description="XdhC- CoxI" evidence="1">
    <location>
        <begin position="257"/>
        <end position="312"/>
    </location>
</feature>
<name>A0ABR6WQV9_9FIRM</name>
<evidence type="ECO:0000259" key="1">
    <source>
        <dbReference type="Pfam" id="PF02625"/>
    </source>
</evidence>
<dbReference type="InterPro" id="IPR003777">
    <property type="entry name" value="XdhC_CoxI"/>
</dbReference>
<evidence type="ECO:0000313" key="3">
    <source>
        <dbReference type="EMBL" id="MBC3803007.1"/>
    </source>
</evidence>
<dbReference type="InterPro" id="IPR052698">
    <property type="entry name" value="MoCofactor_Util/Proc"/>
</dbReference>
<proteinExistence type="predicted"/>
<accession>A0ABR6WQV9</accession>
<reference evidence="3 4" key="1">
    <citation type="journal article" date="2020" name="mSystems">
        <title>Defining Genomic and Predicted Metabolic Features of the Acetobacterium Genus.</title>
        <authorList>
            <person name="Ross D.E."/>
            <person name="Marshall C.W."/>
            <person name="Gulliver D."/>
            <person name="May H.D."/>
            <person name="Norman R.S."/>
        </authorList>
    </citation>
    <scope>NUCLEOTIDE SEQUENCE [LARGE SCALE GENOMIC DNA]</scope>
    <source>
        <strain evidence="3 4">DSM 8238</strain>
    </source>
</reference>
<dbReference type="Proteomes" id="UP000603234">
    <property type="component" value="Unassembled WGS sequence"/>
</dbReference>
<organism evidence="3 4">
    <name type="scientific">Acetobacterium fimetarium</name>
    <dbReference type="NCBI Taxonomy" id="52691"/>
    <lineage>
        <taxon>Bacteria</taxon>
        <taxon>Bacillati</taxon>
        <taxon>Bacillota</taxon>
        <taxon>Clostridia</taxon>
        <taxon>Eubacteriales</taxon>
        <taxon>Eubacteriaceae</taxon>
        <taxon>Acetobacterium</taxon>
    </lineage>
</organism>
<evidence type="ECO:0000259" key="2">
    <source>
        <dbReference type="Pfam" id="PF13478"/>
    </source>
</evidence>
<evidence type="ECO:0000313" key="4">
    <source>
        <dbReference type="Proteomes" id="UP000603234"/>
    </source>
</evidence>
<comment type="caution">
    <text evidence="3">The sequence shown here is derived from an EMBL/GenBank/DDBJ whole genome shotgun (WGS) entry which is preliminary data.</text>
</comment>
<dbReference type="PANTHER" id="PTHR30388">
    <property type="entry name" value="ALDEHYDE OXIDOREDUCTASE MOLYBDENUM COFACTOR ASSEMBLY PROTEIN"/>
    <property type="match status" value="1"/>
</dbReference>
<gene>
    <name evidence="3" type="ORF">GH808_00930</name>
</gene>
<sequence>MNQLYEIIKASNPNHQNIVATVVAGTGVGERAFFSDNEIRFETEENGFLGNHQQAILDDSRSGMLTIDGSRVFREAVGTEKRLVICGAGHISIPIIRIGRMADFHVTVIEDRYSFAKNAEQAGANRVICEPFEEGLAKVIGDANTYFVIVTRGHRYDQVCLENIIAKPNAYIGMIGSRLRVKKVMALLEEKGVDRERLEKVYTPIGLKIKAETPVEIAVSIMAEIISVKNQKQESCGYSKELLAAIATNDDPVQNRKVLATIVSRKGSAPREAGSKMLIFPDGRTVETLGGGCAESAIKLKAINMLREDEAEPELHVVDMTGWEAEEEGMVCGGVIEVFLEVIE</sequence>
<keyword evidence="4" id="KW-1185">Reference proteome</keyword>
<dbReference type="PANTHER" id="PTHR30388:SF6">
    <property type="entry name" value="XANTHINE DEHYDROGENASE SUBUNIT A-RELATED"/>
    <property type="match status" value="1"/>
</dbReference>
<dbReference type="EMBL" id="WJBC01000001">
    <property type="protein sequence ID" value="MBC3803007.1"/>
    <property type="molecule type" value="Genomic_DNA"/>
</dbReference>
<dbReference type="RefSeq" id="WP_186840926.1">
    <property type="nucleotide sequence ID" value="NZ_WJBC01000001.1"/>
</dbReference>
<dbReference type="Gene3D" id="3.40.50.720">
    <property type="entry name" value="NAD(P)-binding Rossmann-like Domain"/>
    <property type="match status" value="1"/>
</dbReference>
<dbReference type="InterPro" id="IPR027051">
    <property type="entry name" value="XdhC_Rossmann_dom"/>
</dbReference>
<dbReference type="Pfam" id="PF13478">
    <property type="entry name" value="XdhC_C"/>
    <property type="match status" value="1"/>
</dbReference>
<feature type="domain" description="XdhC Rossmann" evidence="2">
    <location>
        <begin position="83"/>
        <end position="225"/>
    </location>
</feature>